<sequence length="70" mass="7860">MQITNLCDPGDDVMDLWRSPRLTLTPSVRPCPRQPHPPPSDFHQISPFHPTFSLVHPPVCRGPSPWGPPD</sequence>
<name>A0AAW1ES54_ZOAVI</name>
<evidence type="ECO:0000256" key="1">
    <source>
        <dbReference type="SAM" id="MobiDB-lite"/>
    </source>
</evidence>
<keyword evidence="3" id="KW-1185">Reference proteome</keyword>
<comment type="caution">
    <text evidence="2">The sequence shown here is derived from an EMBL/GenBank/DDBJ whole genome shotgun (WGS) entry which is preliminary data.</text>
</comment>
<evidence type="ECO:0000313" key="3">
    <source>
        <dbReference type="Proteomes" id="UP001488805"/>
    </source>
</evidence>
<feature type="region of interest" description="Disordered" evidence="1">
    <location>
        <begin position="27"/>
        <end position="47"/>
    </location>
</feature>
<reference evidence="2 3" key="1">
    <citation type="journal article" date="2024" name="Genome Biol. Evol.">
        <title>Chromosome-level genome assembly of the viviparous eelpout Zoarces viviparus.</title>
        <authorList>
            <person name="Fuhrmann N."/>
            <person name="Brasseur M.V."/>
            <person name="Bakowski C.E."/>
            <person name="Podsiadlowski L."/>
            <person name="Prost S."/>
            <person name="Krehenwinkel H."/>
            <person name="Mayer C."/>
        </authorList>
    </citation>
    <scope>NUCLEOTIDE SEQUENCE [LARGE SCALE GENOMIC DNA]</scope>
    <source>
        <strain evidence="2">NO-MEL_2022_Ind0_liver</strain>
    </source>
</reference>
<protein>
    <submittedName>
        <fullName evidence="2">Uncharacterized protein</fullName>
    </submittedName>
</protein>
<dbReference type="AlphaFoldDB" id="A0AAW1ES54"/>
<evidence type="ECO:0000313" key="2">
    <source>
        <dbReference type="EMBL" id="KAK9524109.1"/>
    </source>
</evidence>
<organism evidence="2 3">
    <name type="scientific">Zoarces viviparus</name>
    <name type="common">Viviparous eelpout</name>
    <name type="synonym">Blennius viviparus</name>
    <dbReference type="NCBI Taxonomy" id="48416"/>
    <lineage>
        <taxon>Eukaryota</taxon>
        <taxon>Metazoa</taxon>
        <taxon>Chordata</taxon>
        <taxon>Craniata</taxon>
        <taxon>Vertebrata</taxon>
        <taxon>Euteleostomi</taxon>
        <taxon>Actinopterygii</taxon>
        <taxon>Neopterygii</taxon>
        <taxon>Teleostei</taxon>
        <taxon>Neoteleostei</taxon>
        <taxon>Acanthomorphata</taxon>
        <taxon>Eupercaria</taxon>
        <taxon>Perciformes</taxon>
        <taxon>Cottioidei</taxon>
        <taxon>Zoarcales</taxon>
        <taxon>Zoarcidae</taxon>
        <taxon>Zoarcinae</taxon>
        <taxon>Zoarces</taxon>
    </lineage>
</organism>
<dbReference type="Proteomes" id="UP001488805">
    <property type="component" value="Unassembled WGS sequence"/>
</dbReference>
<accession>A0AAW1ES54</accession>
<proteinExistence type="predicted"/>
<dbReference type="EMBL" id="JBCEZU010000156">
    <property type="protein sequence ID" value="KAK9524109.1"/>
    <property type="molecule type" value="Genomic_DNA"/>
</dbReference>
<gene>
    <name evidence="2" type="ORF">VZT92_017975</name>
</gene>